<comment type="caution">
    <text evidence="5">The sequence shown here is derived from an EMBL/GenBank/DDBJ whole genome shotgun (WGS) entry which is preliminary data.</text>
</comment>
<feature type="domain" description="C2H2-type" evidence="4">
    <location>
        <begin position="396"/>
        <end position="425"/>
    </location>
</feature>
<dbReference type="PROSITE" id="PS50157">
    <property type="entry name" value="ZINC_FINGER_C2H2_2"/>
    <property type="match status" value="2"/>
</dbReference>
<protein>
    <recommendedName>
        <fullName evidence="4">C2H2-type domain-containing protein</fullName>
    </recommendedName>
</protein>
<dbReference type="Gene3D" id="3.90.79.10">
    <property type="entry name" value="Nucleoside Triphosphate Pyrophosphohydrolase"/>
    <property type="match status" value="1"/>
</dbReference>
<dbReference type="Proteomes" id="UP000023152">
    <property type="component" value="Unassembled WGS sequence"/>
</dbReference>
<organism evidence="5 6">
    <name type="scientific">Reticulomyxa filosa</name>
    <dbReference type="NCBI Taxonomy" id="46433"/>
    <lineage>
        <taxon>Eukaryota</taxon>
        <taxon>Sar</taxon>
        <taxon>Rhizaria</taxon>
        <taxon>Retaria</taxon>
        <taxon>Foraminifera</taxon>
        <taxon>Monothalamids</taxon>
        <taxon>Reticulomyxidae</taxon>
        <taxon>Reticulomyxa</taxon>
    </lineage>
</organism>
<dbReference type="SUPFAM" id="SSF55811">
    <property type="entry name" value="Nudix"/>
    <property type="match status" value="1"/>
</dbReference>
<feature type="region of interest" description="Disordered" evidence="2">
    <location>
        <begin position="660"/>
        <end position="694"/>
    </location>
</feature>
<keyword evidence="1" id="KW-0862">Zinc</keyword>
<keyword evidence="6" id="KW-1185">Reference proteome</keyword>
<feature type="compositionally biased region" description="Gly residues" evidence="2">
    <location>
        <begin position="224"/>
        <end position="237"/>
    </location>
</feature>
<keyword evidence="1" id="KW-0863">Zinc-finger</keyword>
<dbReference type="InterPro" id="IPR033489">
    <property type="entry name" value="RBBP6"/>
</dbReference>
<dbReference type="InterPro" id="IPR015797">
    <property type="entry name" value="NUDIX_hydrolase-like_dom_sf"/>
</dbReference>
<feature type="compositionally biased region" description="Basic and acidic residues" evidence="2">
    <location>
        <begin position="660"/>
        <end position="670"/>
    </location>
</feature>
<dbReference type="GO" id="GO:0006397">
    <property type="term" value="P:mRNA processing"/>
    <property type="evidence" value="ECO:0007669"/>
    <property type="project" value="InterPro"/>
</dbReference>
<dbReference type="OrthoDB" id="447842at2759"/>
<dbReference type="GO" id="GO:0061630">
    <property type="term" value="F:ubiquitin protein ligase activity"/>
    <property type="evidence" value="ECO:0007669"/>
    <property type="project" value="InterPro"/>
</dbReference>
<feature type="compositionally biased region" description="Acidic residues" evidence="2">
    <location>
        <begin position="260"/>
        <end position="269"/>
    </location>
</feature>
<feature type="compositionally biased region" description="Acidic residues" evidence="2">
    <location>
        <begin position="293"/>
        <end position="304"/>
    </location>
</feature>
<dbReference type="PROSITE" id="PS00028">
    <property type="entry name" value="ZINC_FINGER_C2H2_1"/>
    <property type="match status" value="1"/>
</dbReference>
<dbReference type="SMART" id="SM00355">
    <property type="entry name" value="ZnF_C2H2"/>
    <property type="match status" value="2"/>
</dbReference>
<keyword evidence="3" id="KW-0812">Transmembrane</keyword>
<keyword evidence="3" id="KW-1133">Transmembrane helix</keyword>
<feature type="region of interest" description="Disordered" evidence="2">
    <location>
        <begin position="708"/>
        <end position="728"/>
    </location>
</feature>
<feature type="region of interest" description="Disordered" evidence="2">
    <location>
        <begin position="1"/>
        <end position="44"/>
    </location>
</feature>
<evidence type="ECO:0000256" key="1">
    <source>
        <dbReference type="PROSITE-ProRule" id="PRU00042"/>
    </source>
</evidence>
<feature type="compositionally biased region" description="Low complexity" evidence="2">
    <location>
        <begin position="1"/>
        <end position="18"/>
    </location>
</feature>
<evidence type="ECO:0000256" key="3">
    <source>
        <dbReference type="SAM" id="Phobius"/>
    </source>
</evidence>
<dbReference type="AlphaFoldDB" id="X6N7H2"/>
<feature type="compositionally biased region" description="Basic residues" evidence="2">
    <location>
        <begin position="175"/>
        <end position="190"/>
    </location>
</feature>
<dbReference type="GO" id="GO:0016567">
    <property type="term" value="P:protein ubiquitination"/>
    <property type="evidence" value="ECO:0007669"/>
    <property type="project" value="InterPro"/>
</dbReference>
<evidence type="ECO:0000313" key="6">
    <source>
        <dbReference type="Proteomes" id="UP000023152"/>
    </source>
</evidence>
<proteinExistence type="predicted"/>
<feature type="compositionally biased region" description="Acidic residues" evidence="2">
    <location>
        <begin position="194"/>
        <end position="207"/>
    </location>
</feature>
<feature type="domain" description="C2H2-type" evidence="4">
    <location>
        <begin position="311"/>
        <end position="339"/>
    </location>
</feature>
<gene>
    <name evidence="5" type="ORF">RFI_14965</name>
</gene>
<evidence type="ECO:0000256" key="2">
    <source>
        <dbReference type="SAM" id="MobiDB-lite"/>
    </source>
</evidence>
<feature type="non-terminal residue" evidence="5">
    <location>
        <position position="728"/>
    </location>
</feature>
<evidence type="ECO:0000259" key="4">
    <source>
        <dbReference type="PROSITE" id="PS50157"/>
    </source>
</evidence>
<accession>X6N7H2</accession>
<feature type="non-terminal residue" evidence="5">
    <location>
        <position position="1"/>
    </location>
</feature>
<dbReference type="PANTHER" id="PTHR15439:SF0">
    <property type="entry name" value="CELL DIVISION CYCLE AND APOPTOSIS REGULATOR PROTEIN 1-RELATED"/>
    <property type="match status" value="1"/>
</dbReference>
<feature type="compositionally biased region" description="Basic and acidic residues" evidence="2">
    <location>
        <begin position="245"/>
        <end position="259"/>
    </location>
</feature>
<dbReference type="InterPro" id="IPR013087">
    <property type="entry name" value="Znf_C2H2_type"/>
</dbReference>
<reference evidence="5 6" key="1">
    <citation type="journal article" date="2013" name="Curr. Biol.">
        <title>The Genome of the Foraminiferan Reticulomyxa filosa.</title>
        <authorList>
            <person name="Glockner G."/>
            <person name="Hulsmann N."/>
            <person name="Schleicher M."/>
            <person name="Noegel A.A."/>
            <person name="Eichinger L."/>
            <person name="Gallinger C."/>
            <person name="Pawlowski J."/>
            <person name="Sierra R."/>
            <person name="Euteneuer U."/>
            <person name="Pillet L."/>
            <person name="Moustafa A."/>
            <person name="Platzer M."/>
            <person name="Groth M."/>
            <person name="Szafranski K."/>
            <person name="Schliwa M."/>
        </authorList>
    </citation>
    <scope>NUCLEOTIDE SEQUENCE [LARGE SCALE GENOMIC DNA]</scope>
</reference>
<dbReference type="PANTHER" id="PTHR15439">
    <property type="entry name" value="RETINOBLASTOMA-BINDING PROTEIN 6"/>
    <property type="match status" value="1"/>
</dbReference>
<keyword evidence="1" id="KW-0479">Metal-binding</keyword>
<keyword evidence="3" id="KW-0472">Membrane</keyword>
<sequence length="728" mass="81971">NNNNNNNNNNNGNSNQNNGPSFSFSVGEELSSSHKRQGNDTGNSPGIKDAVAKLIISNSHCKLILCKVSEVQRTKVKLYDIVVIMLKSKDTLYDVLKKIAKKCLPACLIVVVHKHATRGAKFRNKAMSLGANVVTNDQQTLADILDIVACQGKHLSDKAKQKQQKRKQSQDDRRRHNRRRRIGQKQHKKGHYAEEEEEEEEEEEDKEDGPGPGGNSHKEEEEGTGGSEGGGGGGGRGRGGRNATRRNEEDEEGKHRGYNDDEEKEDDENNERQRQEQEEREENAEENAHEERDEIAETEDTDDDAAAIEDYTCGYCGMNHLSKHDVFQHMPLYHSGLTPEQRCAPNERANLANGHVHVNNGKIERHNAHKSDGGANVAGLTNVPVSGAVPAPVPLHQCPVCRATFSNKKELFLHIKNDWHNGSKKDAENGGNDEFDLDIPTQSHVHVVIRRPTDNHYLLVQVVGEKDQYEFDLPNGPVLFGQTLLEAIEHYILAQTGITAHLKGVIEFRHNINRLTKDDVHNGSNQFHVFFFAEHSKTVLCHTFFFYLKKLVYVFFFFFLMLFIQKKKTPYVKDLPKSIPTYDSAGAAWMSIQELTCVRLRNSEICKWCEELSMGHGVYPLSILKCLKHDPRSAVSQPSQKVVGFAKDTKLLASSEKEKESALKQKHSLDQQDDVAAQAKDVRATAVHSKSMSHIARRQNFITSYEEKNYLSDTDQSDPVPSKRKHSK</sequence>
<evidence type="ECO:0000313" key="5">
    <source>
        <dbReference type="EMBL" id="ETO22235.1"/>
    </source>
</evidence>
<name>X6N7H2_RETFI</name>
<dbReference type="GO" id="GO:0008270">
    <property type="term" value="F:zinc ion binding"/>
    <property type="evidence" value="ECO:0007669"/>
    <property type="project" value="UniProtKB-KW"/>
</dbReference>
<feature type="region of interest" description="Disordered" evidence="2">
    <location>
        <begin position="155"/>
        <end position="304"/>
    </location>
</feature>
<dbReference type="GO" id="GO:0006511">
    <property type="term" value="P:ubiquitin-dependent protein catabolic process"/>
    <property type="evidence" value="ECO:0007669"/>
    <property type="project" value="TreeGrafter"/>
</dbReference>
<dbReference type="EMBL" id="ASPP01010901">
    <property type="protein sequence ID" value="ETO22235.1"/>
    <property type="molecule type" value="Genomic_DNA"/>
</dbReference>
<dbReference type="GO" id="GO:0005634">
    <property type="term" value="C:nucleus"/>
    <property type="evidence" value="ECO:0007669"/>
    <property type="project" value="TreeGrafter"/>
</dbReference>
<feature type="transmembrane region" description="Helical" evidence="3">
    <location>
        <begin position="544"/>
        <end position="564"/>
    </location>
</feature>